<dbReference type="InterPro" id="IPR053183">
    <property type="entry name" value="ASL1"/>
</dbReference>
<dbReference type="PANTHER" id="PTHR34154:SF10">
    <property type="entry name" value="ASL1-LIKE GLYCOSYL HYDROLASE CATALYTIC DOMAIN-CONTAINING PROTEIN"/>
    <property type="match status" value="1"/>
</dbReference>
<dbReference type="PANTHER" id="PTHR34154">
    <property type="entry name" value="ALKALI-SENSITIVE LINKAGE PROTEIN 1"/>
    <property type="match status" value="1"/>
</dbReference>
<proteinExistence type="predicted"/>
<sequence length="271" mass="29142">MPILTRIQVMVSFKSLLVSSALACAVSCAPAAEYYTIATNPGSGKRGLAYNDINLLAAFKGGPFSWSYNWESRAGGNTAGTEYVPMLWGPRGYVSWNADAEAGIAAGCKNLLAFNEPDIDSQAHMSPEAAAAAYQKYMNQYAGRARLGSPAVSNGGPPMGLNWMQTFLDACAGNCKIDFLAVHWHSPAGNVDDFKRYVSEAIALGQKYGIGTVWVTEFEGKGDEEAQLNFLKEVLPWLDLNAGVERYAYFFAQNLVSGGALTSVGKAYKTI</sequence>
<dbReference type="GO" id="GO:0009277">
    <property type="term" value="C:fungal-type cell wall"/>
    <property type="evidence" value="ECO:0007669"/>
    <property type="project" value="TreeGrafter"/>
</dbReference>
<evidence type="ECO:0000313" key="3">
    <source>
        <dbReference type="EMBL" id="OJD24387.1"/>
    </source>
</evidence>
<feature type="signal peptide" evidence="1">
    <location>
        <begin position="1"/>
        <end position="23"/>
    </location>
</feature>
<comment type="caution">
    <text evidence="3">The sequence shown here is derived from an EMBL/GenBank/DDBJ whole genome shotgun (WGS) entry which is preliminary data.</text>
</comment>
<feature type="domain" description="Asl1-like glycosyl hydrolase catalytic" evidence="2">
    <location>
        <begin position="47"/>
        <end position="268"/>
    </location>
</feature>
<dbReference type="InterPro" id="IPR024655">
    <property type="entry name" value="Asl1_glyco_hydro_catalytic"/>
</dbReference>
<dbReference type="VEuPathDB" id="FungiDB:ACJ73_04251"/>
<dbReference type="Pfam" id="PF11790">
    <property type="entry name" value="Glyco_hydro_cc"/>
    <property type="match status" value="1"/>
</dbReference>
<keyword evidence="1" id="KW-0732">Signal</keyword>
<dbReference type="SUPFAM" id="SSF51445">
    <property type="entry name" value="(Trans)glycosidases"/>
    <property type="match status" value="1"/>
</dbReference>
<evidence type="ECO:0000259" key="2">
    <source>
        <dbReference type="Pfam" id="PF11790"/>
    </source>
</evidence>
<gene>
    <name evidence="3" type="ORF">ACJ73_04251</name>
</gene>
<protein>
    <recommendedName>
        <fullName evidence="2">Asl1-like glycosyl hydrolase catalytic domain-containing protein</fullName>
    </recommendedName>
</protein>
<reference evidence="3 4" key="1">
    <citation type="submission" date="2015-08" db="EMBL/GenBank/DDBJ databases">
        <title>Emmonsia species relationships and genome sequence.</title>
        <authorList>
            <person name="Cuomo C.A."/>
            <person name="Schwartz I.S."/>
            <person name="Kenyon C."/>
            <person name="De Hoog G.S."/>
            <person name="Govender N.P."/>
            <person name="Botha A."/>
            <person name="Moreno L."/>
            <person name="De Vries M."/>
            <person name="Munoz J.F."/>
            <person name="Stielow J.B."/>
        </authorList>
    </citation>
    <scope>NUCLEOTIDE SEQUENCE [LARGE SCALE GENOMIC DNA]</scope>
    <source>
        <strain evidence="3 4">EI222</strain>
    </source>
</reference>
<dbReference type="STRING" id="1658174.A0A1J9QVX7"/>
<keyword evidence="4" id="KW-1185">Reference proteome</keyword>
<dbReference type="EMBL" id="LGTZ01000572">
    <property type="protein sequence ID" value="OJD24387.1"/>
    <property type="molecule type" value="Genomic_DNA"/>
</dbReference>
<dbReference type="GO" id="GO:0071966">
    <property type="term" value="P:fungal-type cell wall polysaccharide metabolic process"/>
    <property type="evidence" value="ECO:0007669"/>
    <property type="project" value="TreeGrafter"/>
</dbReference>
<name>A0A1J9QVX7_9EURO</name>
<evidence type="ECO:0000256" key="1">
    <source>
        <dbReference type="SAM" id="SignalP"/>
    </source>
</evidence>
<dbReference type="OrthoDB" id="43654at2759"/>
<feature type="chain" id="PRO_5012837385" description="Asl1-like glycosyl hydrolase catalytic domain-containing protein" evidence="1">
    <location>
        <begin position="24"/>
        <end position="271"/>
    </location>
</feature>
<evidence type="ECO:0000313" key="4">
    <source>
        <dbReference type="Proteomes" id="UP000242791"/>
    </source>
</evidence>
<dbReference type="AlphaFoldDB" id="A0A1J9QVX7"/>
<dbReference type="Gene3D" id="3.20.20.80">
    <property type="entry name" value="Glycosidases"/>
    <property type="match status" value="1"/>
</dbReference>
<organism evidence="3 4">
    <name type="scientific">Blastomyces percursus</name>
    <dbReference type="NCBI Taxonomy" id="1658174"/>
    <lineage>
        <taxon>Eukaryota</taxon>
        <taxon>Fungi</taxon>
        <taxon>Dikarya</taxon>
        <taxon>Ascomycota</taxon>
        <taxon>Pezizomycotina</taxon>
        <taxon>Eurotiomycetes</taxon>
        <taxon>Eurotiomycetidae</taxon>
        <taxon>Onygenales</taxon>
        <taxon>Ajellomycetaceae</taxon>
        <taxon>Blastomyces</taxon>
    </lineage>
</organism>
<dbReference type="Proteomes" id="UP000242791">
    <property type="component" value="Unassembled WGS sequence"/>
</dbReference>
<dbReference type="InterPro" id="IPR017853">
    <property type="entry name" value="GH"/>
</dbReference>
<accession>A0A1J9QVX7</accession>